<dbReference type="PANTHER" id="PTHR35841">
    <property type="entry name" value="PHOSPHONATES-BINDING PERIPLASMIC PROTEIN"/>
    <property type="match status" value="1"/>
</dbReference>
<feature type="compositionally biased region" description="Basic and acidic residues" evidence="1">
    <location>
        <begin position="96"/>
        <end position="139"/>
    </location>
</feature>
<feature type="compositionally biased region" description="Basic and acidic residues" evidence="1">
    <location>
        <begin position="171"/>
        <end position="189"/>
    </location>
</feature>
<sequence length="565" mass="64069">MLSTTKTSTDKSVQGELVHTESKDTSIIIKKLMHATVVSHENFQTKNEKFGMKVEQKDLKETGKQETPQTKNEKFGMKIEQKDLKETGKQETSQTKNEKFEMKVEQKDLKETGKREIPQTKNEKFEMKVEQKDLKEIGKQETPQIKNEKSEMKIEQKDLKETGKQETSQTKNEKSEMKIEQKDLKETGKQETPQIKNEKSEMKIEQKDLKETGKQETFQLLYEQSKVSKPEQQQMKSKTSELKNVELRAEKFKMVDKESKCSVNVNQTDIPKCKMIPIADKFDVPKPSNVAVPRKCPPLSTPLLSERPLVLTTHLVPSLPINLFEVLVEAIEVATEKPVVLLHEPRSDRPVAKEVADIAILPASTEWKDGVLLPVSFCFEHHLNKNNSSCVYADVVVAADRALHVQDITDLRGHRCSLPDRKKNIGAAALLFNYLYMKGESPAFFGNTLDADSQVATLQMVAGKQAEVGVLESPVIKCYKNTLPGINSLHILTSLGPLPPYRIMVKGTLSDVLKRKITTYLLNINQDREWLDRVAPFGVTGFTKNFEKFYKLDGVKSVATSVPYY</sequence>
<evidence type="ECO:0000256" key="1">
    <source>
        <dbReference type="SAM" id="MobiDB-lite"/>
    </source>
</evidence>
<accession>A0AA40FFJ2</accession>
<keyword evidence="3" id="KW-1185">Reference proteome</keyword>
<feature type="region of interest" description="Disordered" evidence="1">
    <location>
        <begin position="58"/>
        <end position="202"/>
    </location>
</feature>
<dbReference type="EMBL" id="JAHYIQ010000045">
    <property type="protein sequence ID" value="KAK1118081.1"/>
    <property type="molecule type" value="Genomic_DNA"/>
</dbReference>
<protein>
    <submittedName>
        <fullName evidence="2">Uncharacterized protein</fullName>
    </submittedName>
</protein>
<dbReference type="PANTHER" id="PTHR35841:SF1">
    <property type="entry name" value="PHOSPHONATES-BINDING PERIPLASMIC PROTEIN"/>
    <property type="match status" value="1"/>
</dbReference>
<name>A0AA40FFJ2_9HYME</name>
<dbReference type="Proteomes" id="UP001177670">
    <property type="component" value="Unassembled WGS sequence"/>
</dbReference>
<evidence type="ECO:0000313" key="2">
    <source>
        <dbReference type="EMBL" id="KAK1118081.1"/>
    </source>
</evidence>
<proteinExistence type="predicted"/>
<dbReference type="Gene3D" id="3.40.190.10">
    <property type="entry name" value="Periplasmic binding protein-like II"/>
    <property type="match status" value="2"/>
</dbReference>
<dbReference type="Pfam" id="PF12974">
    <property type="entry name" value="Phosphonate-bd"/>
    <property type="match status" value="1"/>
</dbReference>
<dbReference type="AlphaFoldDB" id="A0AA40FFJ2"/>
<organism evidence="2 3">
    <name type="scientific">Melipona bicolor</name>
    <dbReference type="NCBI Taxonomy" id="60889"/>
    <lineage>
        <taxon>Eukaryota</taxon>
        <taxon>Metazoa</taxon>
        <taxon>Ecdysozoa</taxon>
        <taxon>Arthropoda</taxon>
        <taxon>Hexapoda</taxon>
        <taxon>Insecta</taxon>
        <taxon>Pterygota</taxon>
        <taxon>Neoptera</taxon>
        <taxon>Endopterygota</taxon>
        <taxon>Hymenoptera</taxon>
        <taxon>Apocrita</taxon>
        <taxon>Aculeata</taxon>
        <taxon>Apoidea</taxon>
        <taxon>Anthophila</taxon>
        <taxon>Apidae</taxon>
        <taxon>Melipona</taxon>
    </lineage>
</organism>
<feature type="compositionally biased region" description="Basic and acidic residues" evidence="1">
    <location>
        <begin position="146"/>
        <end position="164"/>
    </location>
</feature>
<gene>
    <name evidence="2" type="ORF">K0M31_015358</name>
</gene>
<evidence type="ECO:0000313" key="3">
    <source>
        <dbReference type="Proteomes" id="UP001177670"/>
    </source>
</evidence>
<feature type="compositionally biased region" description="Basic and acidic residues" evidence="1">
    <location>
        <begin position="71"/>
        <end position="89"/>
    </location>
</feature>
<comment type="caution">
    <text evidence="2">The sequence shown here is derived from an EMBL/GenBank/DDBJ whole genome shotgun (WGS) entry which is preliminary data.</text>
</comment>
<reference evidence="2" key="1">
    <citation type="submission" date="2021-10" db="EMBL/GenBank/DDBJ databases">
        <title>Melipona bicolor Genome sequencing and assembly.</title>
        <authorList>
            <person name="Araujo N.S."/>
            <person name="Arias M.C."/>
        </authorList>
    </citation>
    <scope>NUCLEOTIDE SEQUENCE</scope>
    <source>
        <strain evidence="2">USP_2M_L1-L4_2017</strain>
        <tissue evidence="2">Whole body</tissue>
    </source>
</reference>